<accession>A0AAD3X7T7</accession>
<name>A0AAD3X7T7_MICMQ</name>
<evidence type="ECO:0008006" key="3">
    <source>
        <dbReference type="Google" id="ProtNLM"/>
    </source>
</evidence>
<evidence type="ECO:0000313" key="1">
    <source>
        <dbReference type="EMBL" id="KAB1887625.1"/>
    </source>
</evidence>
<sequence>MSSPLLTSFEQRLSELEANFIVTRSDYNLYTPADFLNAVAYRLLASAALEHYVEQRCLEIASSGADRLTKSRPTSTGRALVIWARFQDRRQPRPVHIHELDAVKDLSEAPAAFALYSKAVKRSHGISSDDLRTLVLPLGVRESQLPLVLMSSLENLADKRNPASHAVVRSRSEPATEVALLKQILAPLHQLDTDLQLMCDTFPTSNV</sequence>
<dbReference type="AlphaFoldDB" id="A0AAD3X7T7"/>
<gene>
    <name evidence="1" type="ORF">F6W70_09675</name>
</gene>
<reference evidence="1 2" key="1">
    <citation type="submission" date="2019-09" db="EMBL/GenBank/DDBJ databases">
        <title>Whole genome sequencing of Microbacterium maritypicum.</title>
        <authorList>
            <person name="Lenchi N."/>
        </authorList>
    </citation>
    <scope>NUCLEOTIDE SEQUENCE [LARGE SCALE GENOMIC DNA]</scope>
    <source>
        <strain evidence="1 2">DSM 12512</strain>
    </source>
</reference>
<proteinExistence type="predicted"/>
<dbReference type="Proteomes" id="UP000436027">
    <property type="component" value="Unassembled WGS sequence"/>
</dbReference>
<organism evidence="1 2">
    <name type="scientific">Microbacterium maritypicum</name>
    <name type="common">Microbacterium liquefaciens</name>
    <dbReference type="NCBI Taxonomy" id="33918"/>
    <lineage>
        <taxon>Bacteria</taxon>
        <taxon>Bacillati</taxon>
        <taxon>Actinomycetota</taxon>
        <taxon>Actinomycetes</taxon>
        <taxon>Micrococcales</taxon>
        <taxon>Microbacteriaceae</taxon>
        <taxon>Microbacterium</taxon>
    </lineage>
</organism>
<protein>
    <recommendedName>
        <fullName evidence="3">RiboL-PSP-HEPN domain-containing protein</fullName>
    </recommendedName>
</protein>
<evidence type="ECO:0000313" key="2">
    <source>
        <dbReference type="Proteomes" id="UP000436027"/>
    </source>
</evidence>
<dbReference type="RefSeq" id="WP_151486488.1">
    <property type="nucleotide sequence ID" value="NZ_BAAAIN010000002.1"/>
</dbReference>
<comment type="caution">
    <text evidence="1">The sequence shown here is derived from an EMBL/GenBank/DDBJ whole genome shotgun (WGS) entry which is preliminary data.</text>
</comment>
<dbReference type="EMBL" id="WAAQ01000001">
    <property type="protein sequence ID" value="KAB1887625.1"/>
    <property type="molecule type" value="Genomic_DNA"/>
</dbReference>